<evidence type="ECO:0000259" key="2">
    <source>
        <dbReference type="Pfam" id="PF01734"/>
    </source>
</evidence>
<protein>
    <recommendedName>
        <fullName evidence="2">PNPLA domain-containing protein</fullName>
    </recommendedName>
</protein>
<dbReference type="InterPro" id="IPR016035">
    <property type="entry name" value="Acyl_Trfase/lysoPLipase"/>
</dbReference>
<reference evidence="3" key="1">
    <citation type="submission" date="2022-11" db="EMBL/GenBank/DDBJ databases">
        <authorList>
            <person name="Coimbra C."/>
        </authorList>
    </citation>
    <scope>NUCLEOTIDE SEQUENCE</scope>
    <source>
        <strain evidence="3">Jales19</strain>
    </source>
</reference>
<accession>A0ABT4R563</accession>
<evidence type="ECO:0000256" key="1">
    <source>
        <dbReference type="ARBA" id="ARBA00023098"/>
    </source>
</evidence>
<comment type="caution">
    <text evidence="3">The sequence shown here is derived from an EMBL/GenBank/DDBJ whole genome shotgun (WGS) entry which is preliminary data.</text>
</comment>
<dbReference type="Pfam" id="PF01734">
    <property type="entry name" value="Patatin"/>
    <property type="match status" value="1"/>
</dbReference>
<keyword evidence="1" id="KW-0443">Lipid metabolism</keyword>
<dbReference type="Proteomes" id="UP001152178">
    <property type="component" value="Unassembled WGS sequence"/>
</dbReference>
<dbReference type="SUPFAM" id="SSF52151">
    <property type="entry name" value="FabD/lysophospholipase-like"/>
    <property type="match status" value="1"/>
</dbReference>
<evidence type="ECO:0000313" key="3">
    <source>
        <dbReference type="EMBL" id="MCZ8548769.1"/>
    </source>
</evidence>
<dbReference type="Gene3D" id="3.40.1090.10">
    <property type="entry name" value="Cytosolic phospholipase A2 catalytic domain"/>
    <property type="match status" value="1"/>
</dbReference>
<name>A0ABT4R563_9HYPH</name>
<evidence type="ECO:0000313" key="4">
    <source>
        <dbReference type="Proteomes" id="UP001152178"/>
    </source>
</evidence>
<sequence>MQSAYGVHATLAFRRQRMMRQSLRQTPGWRFGTETKKMQIQTGIETDRPVIADARPAMDDRQIVDIVLASDAHGAFVWGVLDRMLDEPGLCFGNITASGFGAMEAAVLAYGMALGGRRGARTALANFWRRVSHASMFAADTANLLRSILEQSIDIAEIRKKTCPVKLSILVSNARTDAVKIFTGDQLSIDAILAAATIPFLFPAVEIDGDTYWGDGDLSALPPVQPVEAAHRLAVTGKPALFMTPCADRRLPAGHGAIKHTPIHTIFDSLHRAGASLFTRPWTDWGELTDMRDRGRQRAEHWLLADHLCLDERSSADCKNRYF</sequence>
<dbReference type="RefSeq" id="WP_269909015.1">
    <property type="nucleotide sequence ID" value="NZ_JAPFQA010000048.1"/>
</dbReference>
<dbReference type="InterPro" id="IPR002641">
    <property type="entry name" value="PNPLA_dom"/>
</dbReference>
<gene>
    <name evidence="3" type="ORF">OOJ09_31880</name>
</gene>
<feature type="domain" description="PNPLA" evidence="2">
    <location>
        <begin position="73"/>
        <end position="220"/>
    </location>
</feature>
<keyword evidence="4" id="KW-1185">Reference proteome</keyword>
<organism evidence="3 4">
    <name type="scientific">Mesorhizobium qingshengii</name>
    <dbReference type="NCBI Taxonomy" id="1165689"/>
    <lineage>
        <taxon>Bacteria</taxon>
        <taxon>Pseudomonadati</taxon>
        <taxon>Pseudomonadota</taxon>
        <taxon>Alphaproteobacteria</taxon>
        <taxon>Hyphomicrobiales</taxon>
        <taxon>Phyllobacteriaceae</taxon>
        <taxon>Mesorhizobium</taxon>
    </lineage>
</organism>
<proteinExistence type="predicted"/>
<dbReference type="EMBL" id="JAPFQA010000048">
    <property type="protein sequence ID" value="MCZ8548769.1"/>
    <property type="molecule type" value="Genomic_DNA"/>
</dbReference>